<feature type="transmembrane region" description="Helical" evidence="2">
    <location>
        <begin position="140"/>
        <end position="162"/>
    </location>
</feature>
<feature type="transmembrane region" description="Helical" evidence="2">
    <location>
        <begin position="375"/>
        <end position="397"/>
    </location>
</feature>
<gene>
    <name evidence="3" type="ORF">ACFFMS_02770</name>
</gene>
<keyword evidence="2" id="KW-0472">Membrane</keyword>
<organism evidence="3 4">
    <name type="scientific">Ectobacillus funiculus</name>
    <dbReference type="NCBI Taxonomy" id="137993"/>
    <lineage>
        <taxon>Bacteria</taxon>
        <taxon>Bacillati</taxon>
        <taxon>Bacillota</taxon>
        <taxon>Bacilli</taxon>
        <taxon>Bacillales</taxon>
        <taxon>Bacillaceae</taxon>
        <taxon>Ectobacillus</taxon>
    </lineage>
</organism>
<feature type="transmembrane region" description="Helical" evidence="2">
    <location>
        <begin position="314"/>
        <end position="333"/>
    </location>
</feature>
<feature type="compositionally biased region" description="Basic and acidic residues" evidence="1">
    <location>
        <begin position="599"/>
        <end position="608"/>
    </location>
</feature>
<keyword evidence="4" id="KW-1185">Reference proteome</keyword>
<name>A0ABV5WAH0_9BACI</name>
<accession>A0ABV5WAH0</accession>
<feature type="compositionally biased region" description="Polar residues" evidence="1">
    <location>
        <begin position="611"/>
        <end position="631"/>
    </location>
</feature>
<proteinExistence type="predicted"/>
<evidence type="ECO:0000313" key="3">
    <source>
        <dbReference type="EMBL" id="MFB9757468.1"/>
    </source>
</evidence>
<dbReference type="InterPro" id="IPR058112">
    <property type="entry name" value="CD3337_EF1877-like"/>
</dbReference>
<feature type="transmembrane region" description="Helical" evidence="2">
    <location>
        <begin position="409"/>
        <end position="427"/>
    </location>
</feature>
<comment type="caution">
    <text evidence="3">The sequence shown here is derived from an EMBL/GenBank/DDBJ whole genome shotgun (WGS) entry which is preliminary data.</text>
</comment>
<keyword evidence="2" id="KW-0812">Transmembrane</keyword>
<evidence type="ECO:0000256" key="2">
    <source>
        <dbReference type="SAM" id="Phobius"/>
    </source>
</evidence>
<feature type="compositionally biased region" description="Basic and acidic residues" evidence="1">
    <location>
        <begin position="556"/>
        <end position="567"/>
    </location>
</feature>
<evidence type="ECO:0000313" key="4">
    <source>
        <dbReference type="Proteomes" id="UP001589609"/>
    </source>
</evidence>
<protein>
    <submittedName>
        <fullName evidence="3">CD3337/EF1877 family mobilome membrane protein</fullName>
    </submittedName>
</protein>
<keyword evidence="2" id="KW-1133">Transmembrane helix</keyword>
<dbReference type="Proteomes" id="UP001589609">
    <property type="component" value="Unassembled WGS sequence"/>
</dbReference>
<dbReference type="NCBIfam" id="NF046089">
    <property type="entry name" value="CD3337_EF1877"/>
    <property type="match status" value="1"/>
</dbReference>
<evidence type="ECO:0000256" key="1">
    <source>
        <dbReference type="SAM" id="MobiDB-lite"/>
    </source>
</evidence>
<dbReference type="PROSITE" id="PS51257">
    <property type="entry name" value="PROKAR_LIPOPROTEIN"/>
    <property type="match status" value="1"/>
</dbReference>
<feature type="transmembrane region" description="Helical" evidence="2">
    <location>
        <begin position="339"/>
        <end position="363"/>
    </location>
</feature>
<dbReference type="RefSeq" id="WP_379947779.1">
    <property type="nucleotide sequence ID" value="NZ_JBHMAF010000012.1"/>
</dbReference>
<feature type="compositionally biased region" description="Low complexity" evidence="1">
    <location>
        <begin position="487"/>
        <end position="510"/>
    </location>
</feature>
<feature type="transmembrane region" description="Helical" evidence="2">
    <location>
        <begin position="168"/>
        <end position="187"/>
    </location>
</feature>
<feature type="compositionally biased region" description="Low complexity" evidence="1">
    <location>
        <begin position="519"/>
        <end position="534"/>
    </location>
</feature>
<reference evidence="3 4" key="1">
    <citation type="submission" date="2024-09" db="EMBL/GenBank/DDBJ databases">
        <authorList>
            <person name="Sun Q."/>
            <person name="Mori K."/>
        </authorList>
    </citation>
    <scope>NUCLEOTIDE SEQUENCE [LARGE SCALE GENOMIC DNA]</scope>
    <source>
        <strain evidence="3 4">JCM 11201</strain>
    </source>
</reference>
<dbReference type="EMBL" id="JBHMAF010000012">
    <property type="protein sequence ID" value="MFB9757468.1"/>
    <property type="molecule type" value="Genomic_DNA"/>
</dbReference>
<sequence>MIKRVITIVMILIVSCTVLVPLNKTYAETPEEDKVERVKENIVYEGRVIKEQERFPISHYALETYFPQDFSSFITLGYSQSGQQMMKGMADMIWFANKSLAQFFIYAVGEMMSYDFISQVSEPVGLTLEKISGVNTENGVFSSFLTLIVAIMIGSLVIMYYVQNNTSGAVRAFISSLLILVGCYWFYGDASNHLKSINAISAEIENTISGWTVNFSSEADKTGDKPYTSKESQTLLQNQLFNMMIKKPYLNMMYGTSDEAKITEGNDNVDRITKLLDLGTWDVESQKARNTIVRDEVDKMHNPNMNILTLPHRVGYAILYFIATLFLGIPFMMLAASKIVLQIIFIVMLLISPALFLFSLIPNFQDTAGHTVKKLLGLIVAKAGIVFLVTISIGITTLLYETSQVADGFAGHAFLVFMECVMLFSIFKYRKEMFTIVSSARTHAENATDRVAYVAANKVEQAKDLSEKGIGHAIQRIKNKQSNAREQNQGAKGTQAQGAANPAAASSHSAKSSDKRESPSGTASSSTVASTAPVKQSSVRDNQKNEHSQSRNPVNRSEDRSEERQLHNIDPNKPITKWEAQQQIDKRNKPSTPSQYRESPAREKRWIQVDELQSSQREAQSENTMKANDEK</sequence>
<feature type="region of interest" description="Disordered" evidence="1">
    <location>
        <begin position="480"/>
        <end position="631"/>
    </location>
</feature>